<sequence>MPPTILNTSNEIDLSTVGFSGKDPSETLKDASICKSHWEKSSTYPAGEYEYIDVIFEGGDRVLIDLDFRSEFKIARPTGSYNSILQSLPYIFVGEAVRLQQILSIVTKAAKHILKKKGMHVATNFSKHLVQNFSSPPLFESHI</sequence>
<evidence type="ECO:0000313" key="2">
    <source>
        <dbReference type="Proteomes" id="UP001056120"/>
    </source>
</evidence>
<protein>
    <submittedName>
        <fullName evidence="1">Uncharacterized protein</fullName>
    </submittedName>
</protein>
<reference evidence="2" key="1">
    <citation type="journal article" date="2022" name="Mol. Ecol. Resour.">
        <title>The genomes of chicory, endive, great burdock and yacon provide insights into Asteraceae palaeo-polyploidization history and plant inulin production.</title>
        <authorList>
            <person name="Fan W."/>
            <person name="Wang S."/>
            <person name="Wang H."/>
            <person name="Wang A."/>
            <person name="Jiang F."/>
            <person name="Liu H."/>
            <person name="Zhao H."/>
            <person name="Xu D."/>
            <person name="Zhang Y."/>
        </authorList>
    </citation>
    <scope>NUCLEOTIDE SEQUENCE [LARGE SCALE GENOMIC DNA]</scope>
    <source>
        <strain evidence="2">cv. Yunnan</strain>
    </source>
</reference>
<evidence type="ECO:0000313" key="1">
    <source>
        <dbReference type="EMBL" id="KAI3827728.1"/>
    </source>
</evidence>
<reference evidence="1 2" key="2">
    <citation type="journal article" date="2022" name="Mol. Ecol. Resour.">
        <title>The genomes of chicory, endive, great burdock and yacon provide insights into Asteraceae paleo-polyploidization history and plant inulin production.</title>
        <authorList>
            <person name="Fan W."/>
            <person name="Wang S."/>
            <person name="Wang H."/>
            <person name="Wang A."/>
            <person name="Jiang F."/>
            <person name="Liu H."/>
            <person name="Zhao H."/>
            <person name="Xu D."/>
            <person name="Zhang Y."/>
        </authorList>
    </citation>
    <scope>NUCLEOTIDE SEQUENCE [LARGE SCALE GENOMIC DNA]</scope>
    <source>
        <strain evidence="2">cv. Yunnan</strain>
        <tissue evidence="1">Leaves</tissue>
    </source>
</reference>
<dbReference type="EMBL" id="CM042018">
    <property type="protein sequence ID" value="KAI3827728.1"/>
    <property type="molecule type" value="Genomic_DNA"/>
</dbReference>
<keyword evidence="2" id="KW-1185">Reference proteome</keyword>
<dbReference type="Proteomes" id="UP001056120">
    <property type="component" value="Linkage Group LG01"/>
</dbReference>
<organism evidence="1 2">
    <name type="scientific">Smallanthus sonchifolius</name>
    <dbReference type="NCBI Taxonomy" id="185202"/>
    <lineage>
        <taxon>Eukaryota</taxon>
        <taxon>Viridiplantae</taxon>
        <taxon>Streptophyta</taxon>
        <taxon>Embryophyta</taxon>
        <taxon>Tracheophyta</taxon>
        <taxon>Spermatophyta</taxon>
        <taxon>Magnoliopsida</taxon>
        <taxon>eudicotyledons</taxon>
        <taxon>Gunneridae</taxon>
        <taxon>Pentapetalae</taxon>
        <taxon>asterids</taxon>
        <taxon>campanulids</taxon>
        <taxon>Asterales</taxon>
        <taxon>Asteraceae</taxon>
        <taxon>Asteroideae</taxon>
        <taxon>Heliantheae alliance</taxon>
        <taxon>Millerieae</taxon>
        <taxon>Smallanthus</taxon>
    </lineage>
</organism>
<proteinExistence type="predicted"/>
<gene>
    <name evidence="1" type="ORF">L1987_01811</name>
</gene>
<accession>A0ACB9K655</accession>
<name>A0ACB9K655_9ASTR</name>
<comment type="caution">
    <text evidence="1">The sequence shown here is derived from an EMBL/GenBank/DDBJ whole genome shotgun (WGS) entry which is preliminary data.</text>
</comment>